<comment type="caution">
    <text evidence="3">The sequence shown here is derived from an EMBL/GenBank/DDBJ whole genome shotgun (WGS) entry which is preliminary data.</text>
</comment>
<keyword evidence="2" id="KW-0472">Membrane</keyword>
<dbReference type="EMBL" id="JAYJJU010000007">
    <property type="protein sequence ID" value="MEB3031785.1"/>
    <property type="molecule type" value="Genomic_DNA"/>
</dbReference>
<dbReference type="RefSeq" id="WP_329779943.1">
    <property type="nucleotide sequence ID" value="NZ_JAYJJU010000007.1"/>
</dbReference>
<evidence type="ECO:0000256" key="2">
    <source>
        <dbReference type="SAM" id="Phobius"/>
    </source>
</evidence>
<evidence type="ECO:0008006" key="5">
    <source>
        <dbReference type="Google" id="ProtNLM"/>
    </source>
</evidence>
<feature type="compositionally biased region" description="Pro residues" evidence="1">
    <location>
        <begin position="160"/>
        <end position="173"/>
    </location>
</feature>
<feature type="compositionally biased region" description="Acidic residues" evidence="1">
    <location>
        <begin position="11"/>
        <end position="20"/>
    </location>
</feature>
<feature type="transmembrane region" description="Helical" evidence="2">
    <location>
        <begin position="122"/>
        <end position="141"/>
    </location>
</feature>
<evidence type="ECO:0000313" key="3">
    <source>
        <dbReference type="EMBL" id="MEB3031785.1"/>
    </source>
</evidence>
<dbReference type="Proteomes" id="UP001298593">
    <property type="component" value="Unassembled WGS sequence"/>
</dbReference>
<keyword evidence="2" id="KW-0812">Transmembrane</keyword>
<gene>
    <name evidence="3" type="ORF">KV113_09470</name>
</gene>
<keyword evidence="2" id="KW-1133">Transmembrane helix</keyword>
<feature type="compositionally biased region" description="Pro residues" evidence="1">
    <location>
        <begin position="333"/>
        <end position="343"/>
    </location>
</feature>
<evidence type="ECO:0000256" key="1">
    <source>
        <dbReference type="SAM" id="MobiDB-lite"/>
    </source>
</evidence>
<feature type="region of interest" description="Disordered" evidence="1">
    <location>
        <begin position="304"/>
        <end position="358"/>
    </location>
</feature>
<feature type="region of interest" description="Disordered" evidence="1">
    <location>
        <begin position="153"/>
        <end position="176"/>
    </location>
</feature>
<organism evidence="3 4">
    <name type="scientific">[Mycobacterium] nativiensis</name>
    <dbReference type="NCBI Taxonomy" id="2855503"/>
    <lineage>
        <taxon>Bacteria</taxon>
        <taxon>Bacillati</taxon>
        <taxon>Actinomycetota</taxon>
        <taxon>Actinomycetes</taxon>
        <taxon>Mycobacteriales</taxon>
        <taxon>Mycobacteriaceae</taxon>
        <taxon>Mycolicibacter</taxon>
    </lineage>
</organism>
<protein>
    <recommendedName>
        <fullName evidence="5">F5/8 type C domain-containing protein</fullName>
    </recommendedName>
</protein>
<feature type="region of interest" description="Disordered" evidence="1">
    <location>
        <begin position="1"/>
        <end position="88"/>
    </location>
</feature>
<sequence length="376" mass="38863">MKPSATHEAGADEQDGEDDEHFCNRVVGYGQDDTDYDDTGYATDDSYDEEPQGEAEPVDLDEGHDDEPHDDEPHDAVSDPSEPGEAGEFDELHVVGGLVNLDNFEATADTGARCDRKVARGFAAFAVGGVALTLVAAVMFYSHESAPAAPAASSISQPQAIPPARPAPAPPAAPAAGVDHPLAYTADALGSCAPGSTAAQTMASNDENTAFVCVRGGADGQTILIDLGRSYVINAIALEPGWIGKDATGAPQWLQHRVVSLVDYMFNDTEATRVTQVTGNVHGEALQPIKHVTASQIRILIRQTSRPPAEPVQPPPANTGSGGLLDGLGVPAPAGPAAPPPMPFDALGGQSADTNSDPVDATFAIGKLKIIGHEGV</sequence>
<evidence type="ECO:0000313" key="4">
    <source>
        <dbReference type="Proteomes" id="UP001298593"/>
    </source>
</evidence>
<accession>A0ABU5XUZ2</accession>
<name>A0ABU5XUZ2_9MYCO</name>
<feature type="compositionally biased region" description="Pro residues" evidence="1">
    <location>
        <begin position="308"/>
        <end position="317"/>
    </location>
</feature>
<keyword evidence="4" id="KW-1185">Reference proteome</keyword>
<feature type="compositionally biased region" description="Acidic residues" evidence="1">
    <location>
        <begin position="45"/>
        <end position="70"/>
    </location>
</feature>
<proteinExistence type="predicted"/>
<reference evidence="3 4" key="1">
    <citation type="submission" date="2023-12" db="EMBL/GenBank/DDBJ databases">
        <title>Description of new species of Mycobacterium terrae complex isolated from sewage at the Sao Paulo Zoological Park Foundation in Brazil.</title>
        <authorList>
            <person name="Romagnoli C.L."/>
            <person name="Conceicao E.C."/>
            <person name="Machado E."/>
            <person name="Barreto L.B.P.F."/>
            <person name="Sharma A."/>
            <person name="Silva N.M."/>
            <person name="Marques L.E."/>
            <person name="Juliana M.A."/>
            <person name="Lourenco M.C.S."/>
            <person name="Digiampietri L.A."/>
            <person name="Suffys P.N."/>
            <person name="Viana-Niero C."/>
        </authorList>
    </citation>
    <scope>NUCLEOTIDE SEQUENCE [LARGE SCALE GENOMIC DNA]</scope>
    <source>
        <strain evidence="3 4">MYC340</strain>
    </source>
</reference>